<dbReference type="InterPro" id="IPR013176">
    <property type="entry name" value="Ccz1"/>
</dbReference>
<comment type="similarity">
    <text evidence="1">Belongs to the CCZ1 family.</text>
</comment>
<feature type="region of interest" description="Disordered" evidence="2">
    <location>
        <begin position="291"/>
        <end position="318"/>
    </location>
</feature>
<feature type="compositionally biased region" description="Low complexity" evidence="2">
    <location>
        <begin position="305"/>
        <end position="316"/>
    </location>
</feature>
<proteinExistence type="inferred from homology"/>
<dbReference type="InterPro" id="IPR043987">
    <property type="entry name" value="CCZ1/INTU/HSP4_longin_1"/>
</dbReference>
<keyword evidence="6" id="KW-1185">Reference proteome</keyword>
<evidence type="ECO:0000259" key="4">
    <source>
        <dbReference type="Pfam" id="PF19033"/>
    </source>
</evidence>
<feature type="domain" description="CCZ1/INTU/HPS4 third Longin" evidence="4">
    <location>
        <begin position="417"/>
        <end position="485"/>
    </location>
</feature>
<dbReference type="Proteomes" id="UP001234581">
    <property type="component" value="Unassembled WGS sequence"/>
</dbReference>
<name>A0AAD7Y4V0_9FUNG</name>
<dbReference type="Pfam" id="PF19031">
    <property type="entry name" value="Intu_longin_1"/>
    <property type="match status" value="1"/>
</dbReference>
<evidence type="ECO:0000313" key="5">
    <source>
        <dbReference type="EMBL" id="KAJ8663848.1"/>
    </source>
</evidence>
<evidence type="ECO:0008006" key="7">
    <source>
        <dbReference type="Google" id="ProtNLM"/>
    </source>
</evidence>
<dbReference type="AlphaFoldDB" id="A0AAD7Y4V0"/>
<evidence type="ECO:0000256" key="1">
    <source>
        <dbReference type="ARBA" id="ARBA00005352"/>
    </source>
</evidence>
<gene>
    <name evidence="5" type="ORF">O0I10_000122</name>
</gene>
<accession>A0AAD7Y4V0</accession>
<protein>
    <recommendedName>
        <fullName evidence="7">CCZ1/INTU/HSP4 first Longin domain-containing protein</fullName>
    </recommendedName>
</protein>
<evidence type="ECO:0000256" key="2">
    <source>
        <dbReference type="SAM" id="MobiDB-lite"/>
    </source>
</evidence>
<feature type="compositionally biased region" description="Acidic residues" evidence="2">
    <location>
        <begin position="505"/>
        <end position="515"/>
    </location>
</feature>
<dbReference type="GO" id="GO:0035658">
    <property type="term" value="C:Mon1-Ccz1 complex"/>
    <property type="evidence" value="ECO:0007669"/>
    <property type="project" value="InterPro"/>
</dbReference>
<comment type="caution">
    <text evidence="5">The sequence shown here is derived from an EMBL/GenBank/DDBJ whole genome shotgun (WGS) entry which is preliminary data.</text>
</comment>
<dbReference type="Pfam" id="PF19033">
    <property type="entry name" value="Intu_longin_3"/>
    <property type="match status" value="1"/>
</dbReference>
<dbReference type="GeneID" id="83207544"/>
<dbReference type="EMBL" id="JARTCD010000001">
    <property type="protein sequence ID" value="KAJ8663848.1"/>
    <property type="molecule type" value="Genomic_DNA"/>
</dbReference>
<evidence type="ECO:0000259" key="3">
    <source>
        <dbReference type="Pfam" id="PF19031"/>
    </source>
</evidence>
<dbReference type="PANTHER" id="PTHR13056">
    <property type="entry name" value="VACUOLAR FUSION PROTEIN CCZ1 HOMOLOG-RELATED"/>
    <property type="match status" value="1"/>
</dbReference>
<dbReference type="GO" id="GO:0016192">
    <property type="term" value="P:vesicle-mediated transport"/>
    <property type="evidence" value="ECO:0007669"/>
    <property type="project" value="InterPro"/>
</dbReference>
<dbReference type="InterPro" id="IPR043989">
    <property type="entry name" value="CCZ1/INTU/HSP4_longin_3"/>
</dbReference>
<dbReference type="RefSeq" id="XP_058348760.1">
    <property type="nucleotide sequence ID" value="XM_058480237.1"/>
</dbReference>
<sequence length="558" mass="64006">MLGRTSPVLSYFCVYNPSLAQNEENTKDQILYYTAKTVVPADVKMKQVGLAQALVNFSSAFSPSQPAQNVHAQKHRLIFLQPEPGFWIHMCVELGILRKQVKDSKGKEKLVTEYLDAQLNDHALEAVLRIGYEQFRLLNGTMASILTNAARRSTLMHRIEEFFSEWIWKWDFDRLDTIVFSGVFNGVPVQPLQRQNYLRIQDLDKIIQTKTRFISHMMAWDNQGGLVYRSSGLEMQDVVALRKWICQGQQQRDKENQQQQQQQQLVSSKSLTTHNAANTFKSFTRSLSHYFSSSAPTSPEERPSSPENDSPSSDASGTVEDVVRVHLKSRSGQEQQEAQGEEELEEYFLLVYKSDLLWCFLLPAFAEGAEEWLADPASMVQLENALVEGDIDDLTTIIVENKESTNEKSSMALGKHYRCFYYDNATLNIKSTLMDQRKDTFTVNNDMLLQLLDIKNDFEAIPNTSEVYTRSTTNYWIAGRRVYNRLAIRQQQMQASNTDDHQEPPTEDEEEEDHYDEGVMSDYVEMYLVAAKKDTSLADVEETMRKMASSVVDTMRIE</sequence>
<evidence type="ECO:0000313" key="6">
    <source>
        <dbReference type="Proteomes" id="UP001234581"/>
    </source>
</evidence>
<feature type="region of interest" description="Disordered" evidence="2">
    <location>
        <begin position="492"/>
        <end position="515"/>
    </location>
</feature>
<dbReference type="PANTHER" id="PTHR13056:SF0">
    <property type="entry name" value="VACUOLAR FUSION PROTEIN CCZ1 HOMOLOG-RELATED"/>
    <property type="match status" value="1"/>
</dbReference>
<feature type="domain" description="CCZ1/INTU/HSP4 first Longin" evidence="3">
    <location>
        <begin position="9"/>
        <end position="140"/>
    </location>
</feature>
<organism evidence="5 6">
    <name type="scientific">Lichtheimia ornata</name>
    <dbReference type="NCBI Taxonomy" id="688661"/>
    <lineage>
        <taxon>Eukaryota</taxon>
        <taxon>Fungi</taxon>
        <taxon>Fungi incertae sedis</taxon>
        <taxon>Mucoromycota</taxon>
        <taxon>Mucoromycotina</taxon>
        <taxon>Mucoromycetes</taxon>
        <taxon>Mucorales</taxon>
        <taxon>Lichtheimiaceae</taxon>
        <taxon>Lichtheimia</taxon>
    </lineage>
</organism>
<reference evidence="5 6" key="1">
    <citation type="submission" date="2023-03" db="EMBL/GenBank/DDBJ databases">
        <title>Genome sequence of Lichtheimia ornata CBS 291.66.</title>
        <authorList>
            <person name="Mohabir J.T."/>
            <person name="Shea T.P."/>
            <person name="Kurbessoian T."/>
            <person name="Berby B."/>
            <person name="Fontaine J."/>
            <person name="Livny J."/>
            <person name="Gnirke A."/>
            <person name="Stajich J.E."/>
            <person name="Cuomo C.A."/>
        </authorList>
    </citation>
    <scope>NUCLEOTIDE SEQUENCE [LARGE SCALE GENOMIC DNA]</scope>
    <source>
        <strain evidence="5">CBS 291.66</strain>
    </source>
</reference>